<feature type="region of interest" description="Disordered" evidence="1">
    <location>
        <begin position="313"/>
        <end position="359"/>
    </location>
</feature>
<dbReference type="EMBL" id="ML119147">
    <property type="protein sequence ID" value="RPB09865.1"/>
    <property type="molecule type" value="Genomic_DNA"/>
</dbReference>
<evidence type="ECO:0000313" key="3">
    <source>
        <dbReference type="Proteomes" id="UP000277580"/>
    </source>
</evidence>
<sequence length="718" mass="79435">MYPAYTSAHRNLNPNSNQEWEEDTAITPTTHSCHSASRQAFQDIKDEEYEGENDTDPTLRGRVDGKSIKVYELDADTGIEECAELEAACLLMLGDMAWEDIQFQFGPPRMPGNFSHEQRICYEEIVEMFHLAVRYDDTTGVPSFYANGKVAGLSTEGRNGFGRGTAYAKTRYRKGTKREHLSEEPFRWAVEEGVENRRTNSTTSTGSTQGPTYTRSGRVLERMKTYESLSQHAPSSEDYLPMRPPRPRLRSTSRGIVSENGVVRKVKTMGRLSLRSEFTKGTSECNKCDEDPETGTDARTTCMKHKNPLDYFPGNHSIQNFTDQSSPTANQPDSASDEPWGTWGGARTSPTGALPVSSNTCQQIKNKQNKTRRLNCPHLEIATDPLLSNTPSSPLGHLKNISLESLGTVNRKGKDQRGPVISDEAARTGSDLGDSLSEGSKRLSRMQSIFVSRQLNRPEYFEAPFPQETSNPELSRAEFNIHVQEKLYSKDEEEYTLAASQYEMTGRKYLSRSRSSSNQSTKSDRSMIMEVDPDLLAWMKKEILTVKVRRDSEVTVSDSTSYGDSRRNSSSCFGEQPSTTSVSACPAPPHSFSDAALAIAMRVPNPSRLPSESCENVRDSGGYFSSSLSRPCHMPIASEQSYETCARNEDAESAIVPTGLSTWRLEEPGGRPEGIAGGMDANGDSLNGTEVVYPALNGVSLRSGIKAPCQMCMTDQAH</sequence>
<evidence type="ECO:0000313" key="2">
    <source>
        <dbReference type="EMBL" id="RPB09865.1"/>
    </source>
</evidence>
<feature type="compositionally biased region" description="Polar residues" evidence="1">
    <location>
        <begin position="348"/>
        <end position="359"/>
    </location>
</feature>
<name>A0A3N4KVQ9_9PEZI</name>
<feature type="compositionally biased region" description="Polar residues" evidence="1">
    <location>
        <begin position="554"/>
        <end position="583"/>
    </location>
</feature>
<organism evidence="2 3">
    <name type="scientific">Morchella conica CCBAS932</name>
    <dbReference type="NCBI Taxonomy" id="1392247"/>
    <lineage>
        <taxon>Eukaryota</taxon>
        <taxon>Fungi</taxon>
        <taxon>Dikarya</taxon>
        <taxon>Ascomycota</taxon>
        <taxon>Pezizomycotina</taxon>
        <taxon>Pezizomycetes</taxon>
        <taxon>Pezizales</taxon>
        <taxon>Morchellaceae</taxon>
        <taxon>Morchella</taxon>
    </lineage>
</organism>
<feature type="region of interest" description="Disordered" evidence="1">
    <location>
        <begin position="193"/>
        <end position="252"/>
    </location>
</feature>
<feature type="region of interest" description="Disordered" evidence="1">
    <location>
        <begin position="507"/>
        <end position="526"/>
    </location>
</feature>
<reference evidence="2 3" key="1">
    <citation type="journal article" date="2018" name="Nat. Ecol. Evol.">
        <title>Pezizomycetes genomes reveal the molecular basis of ectomycorrhizal truffle lifestyle.</title>
        <authorList>
            <person name="Murat C."/>
            <person name="Payen T."/>
            <person name="Noel B."/>
            <person name="Kuo A."/>
            <person name="Morin E."/>
            <person name="Chen J."/>
            <person name="Kohler A."/>
            <person name="Krizsan K."/>
            <person name="Balestrini R."/>
            <person name="Da Silva C."/>
            <person name="Montanini B."/>
            <person name="Hainaut M."/>
            <person name="Levati E."/>
            <person name="Barry K.W."/>
            <person name="Belfiori B."/>
            <person name="Cichocki N."/>
            <person name="Clum A."/>
            <person name="Dockter R.B."/>
            <person name="Fauchery L."/>
            <person name="Guy J."/>
            <person name="Iotti M."/>
            <person name="Le Tacon F."/>
            <person name="Lindquist E.A."/>
            <person name="Lipzen A."/>
            <person name="Malagnac F."/>
            <person name="Mello A."/>
            <person name="Molinier V."/>
            <person name="Miyauchi S."/>
            <person name="Poulain J."/>
            <person name="Riccioni C."/>
            <person name="Rubini A."/>
            <person name="Sitrit Y."/>
            <person name="Splivallo R."/>
            <person name="Traeger S."/>
            <person name="Wang M."/>
            <person name="Zifcakova L."/>
            <person name="Wipf D."/>
            <person name="Zambonelli A."/>
            <person name="Paolocci F."/>
            <person name="Nowrousian M."/>
            <person name="Ottonello S."/>
            <person name="Baldrian P."/>
            <person name="Spatafora J.W."/>
            <person name="Henrissat B."/>
            <person name="Nagy L.G."/>
            <person name="Aury J.M."/>
            <person name="Wincker P."/>
            <person name="Grigoriev I.V."/>
            <person name="Bonfante P."/>
            <person name="Martin F.M."/>
        </authorList>
    </citation>
    <scope>NUCLEOTIDE SEQUENCE [LARGE SCALE GENOMIC DNA]</scope>
    <source>
        <strain evidence="2 3">CCBAS932</strain>
    </source>
</reference>
<feature type="compositionally biased region" description="Polar residues" evidence="1">
    <location>
        <begin position="316"/>
        <end position="334"/>
    </location>
</feature>
<dbReference type="InParanoid" id="A0A3N4KVQ9"/>
<feature type="compositionally biased region" description="Low complexity" evidence="1">
    <location>
        <begin position="199"/>
        <end position="214"/>
    </location>
</feature>
<accession>A0A3N4KVQ9</accession>
<feature type="compositionally biased region" description="Polar residues" evidence="1">
    <location>
        <begin position="8"/>
        <end position="18"/>
    </location>
</feature>
<evidence type="ECO:0000256" key="1">
    <source>
        <dbReference type="SAM" id="MobiDB-lite"/>
    </source>
</evidence>
<gene>
    <name evidence="2" type="ORF">P167DRAFT_576730</name>
</gene>
<dbReference type="OrthoDB" id="5399453at2759"/>
<feature type="compositionally biased region" description="Low complexity" evidence="1">
    <location>
        <begin position="429"/>
        <end position="438"/>
    </location>
</feature>
<keyword evidence="3" id="KW-1185">Reference proteome</keyword>
<dbReference type="Proteomes" id="UP000277580">
    <property type="component" value="Unassembled WGS sequence"/>
</dbReference>
<feature type="region of interest" description="Disordered" evidence="1">
    <location>
        <begin position="282"/>
        <end position="301"/>
    </location>
</feature>
<dbReference type="AlphaFoldDB" id="A0A3N4KVQ9"/>
<feature type="region of interest" description="Disordered" evidence="1">
    <location>
        <begin position="410"/>
        <end position="439"/>
    </location>
</feature>
<feature type="region of interest" description="Disordered" evidence="1">
    <location>
        <begin position="1"/>
        <end position="22"/>
    </location>
</feature>
<feature type="compositionally biased region" description="Low complexity" evidence="1">
    <location>
        <begin position="512"/>
        <end position="521"/>
    </location>
</feature>
<proteinExistence type="predicted"/>
<feature type="region of interest" description="Disordered" evidence="1">
    <location>
        <begin position="554"/>
        <end position="587"/>
    </location>
</feature>
<protein>
    <submittedName>
        <fullName evidence="2">Uncharacterized protein</fullName>
    </submittedName>
</protein>